<dbReference type="SUPFAM" id="SSF53244">
    <property type="entry name" value="MurD-like peptide ligases, peptide-binding domain"/>
    <property type="match status" value="1"/>
</dbReference>
<reference evidence="15 16" key="1">
    <citation type="submission" date="2020-01" db="EMBL/GenBank/DDBJ databases">
        <title>Genome sequencing of strain KACC 21507.</title>
        <authorList>
            <person name="Heo J."/>
            <person name="Kim S.-J."/>
            <person name="Kim J.-S."/>
            <person name="Hong S.-B."/>
            <person name="Kwon S.-W."/>
        </authorList>
    </citation>
    <scope>NUCLEOTIDE SEQUENCE [LARGE SCALE GENOMIC DNA]</scope>
    <source>
        <strain evidence="15 16">KACC 21507</strain>
    </source>
</reference>
<comment type="function">
    <text evidence="10 11">Involved in cell wall formation. Catalyzes the final step in the synthesis of UDP-N-acetylmuramoyl-pentapeptide, the precursor of murein.</text>
</comment>
<comment type="catalytic activity">
    <reaction evidence="10 11">
        <text>D-alanyl-D-alanine + UDP-N-acetyl-alpha-D-muramoyl-L-alanyl-gamma-D-glutamyl-meso-2,6-diaminopimelate + ATP = UDP-N-acetyl-alpha-D-muramoyl-L-alanyl-gamma-D-glutamyl-meso-2,6-diaminopimeloyl-D-alanyl-D-alanine + ADP + phosphate + H(+)</text>
        <dbReference type="Rhea" id="RHEA:28374"/>
        <dbReference type="ChEBI" id="CHEBI:15378"/>
        <dbReference type="ChEBI" id="CHEBI:30616"/>
        <dbReference type="ChEBI" id="CHEBI:43474"/>
        <dbReference type="ChEBI" id="CHEBI:57822"/>
        <dbReference type="ChEBI" id="CHEBI:61386"/>
        <dbReference type="ChEBI" id="CHEBI:83905"/>
        <dbReference type="ChEBI" id="CHEBI:456216"/>
        <dbReference type="EC" id="6.3.2.10"/>
    </reaction>
</comment>
<dbReference type="RefSeq" id="WP_160618819.1">
    <property type="nucleotide sequence ID" value="NZ_CP047652.1"/>
</dbReference>
<dbReference type="EC" id="6.3.2.10" evidence="10 11"/>
<dbReference type="Gene3D" id="3.40.1390.10">
    <property type="entry name" value="MurE/MurF, N-terminal domain"/>
    <property type="match status" value="1"/>
</dbReference>
<evidence type="ECO:0000256" key="7">
    <source>
        <dbReference type="ARBA" id="ARBA00022984"/>
    </source>
</evidence>
<dbReference type="GO" id="GO:0008360">
    <property type="term" value="P:regulation of cell shape"/>
    <property type="evidence" value="ECO:0007669"/>
    <property type="project" value="UniProtKB-KW"/>
</dbReference>
<dbReference type="GO" id="GO:0009252">
    <property type="term" value="P:peptidoglycan biosynthetic process"/>
    <property type="evidence" value="ECO:0007669"/>
    <property type="project" value="UniProtKB-UniRule"/>
</dbReference>
<dbReference type="PANTHER" id="PTHR43024:SF1">
    <property type="entry name" value="UDP-N-ACETYLMURAMOYL-TRIPEPTIDE--D-ALANYL-D-ALANINE LIGASE"/>
    <property type="match status" value="1"/>
</dbReference>
<gene>
    <name evidence="10 15" type="primary">murF</name>
    <name evidence="15" type="ORF">GT348_05275</name>
</gene>
<keyword evidence="6 10" id="KW-0133">Cell shape</keyword>
<dbReference type="GO" id="GO:0005524">
    <property type="term" value="F:ATP binding"/>
    <property type="evidence" value="ECO:0007669"/>
    <property type="project" value="UniProtKB-UniRule"/>
</dbReference>
<name>A0A6P1NGV9_9PROT</name>
<dbReference type="KEGG" id="bomb:GT348_05275"/>
<evidence type="ECO:0000259" key="13">
    <source>
        <dbReference type="Pfam" id="PF02875"/>
    </source>
</evidence>
<evidence type="ECO:0000256" key="1">
    <source>
        <dbReference type="ARBA" id="ARBA00022490"/>
    </source>
</evidence>
<evidence type="ECO:0000256" key="4">
    <source>
        <dbReference type="ARBA" id="ARBA00022741"/>
    </source>
</evidence>
<feature type="domain" description="Mur ligase central" evidence="14">
    <location>
        <begin position="115"/>
        <end position="303"/>
    </location>
</feature>
<dbReference type="InterPro" id="IPR013221">
    <property type="entry name" value="Mur_ligase_cen"/>
</dbReference>
<evidence type="ECO:0000256" key="9">
    <source>
        <dbReference type="ARBA" id="ARBA00023316"/>
    </source>
</evidence>
<dbReference type="PANTHER" id="PTHR43024">
    <property type="entry name" value="UDP-N-ACETYLMURAMOYL-TRIPEPTIDE--D-ALANYL-D-ALANINE LIGASE"/>
    <property type="match status" value="1"/>
</dbReference>
<protein>
    <recommendedName>
        <fullName evidence="10 11">UDP-N-acetylmuramoyl-tripeptide--D-alanyl-D-alanine ligase</fullName>
        <ecNumber evidence="10 11">6.3.2.10</ecNumber>
    </recommendedName>
    <alternativeName>
        <fullName evidence="10">D-alanyl-D-alanine-adding enzyme</fullName>
    </alternativeName>
</protein>
<keyword evidence="8 10" id="KW-0131">Cell cycle</keyword>
<dbReference type="HAMAP" id="MF_02019">
    <property type="entry name" value="MurF"/>
    <property type="match status" value="1"/>
</dbReference>
<keyword evidence="9 10" id="KW-0961">Cell wall biogenesis/degradation</keyword>
<keyword evidence="1 10" id="KW-0963">Cytoplasm</keyword>
<proteinExistence type="inferred from homology"/>
<dbReference type="NCBIfam" id="TIGR01143">
    <property type="entry name" value="murF"/>
    <property type="match status" value="1"/>
</dbReference>
<organism evidence="15 16">
    <name type="scientific">Aristophania vespae</name>
    <dbReference type="NCBI Taxonomy" id="2697033"/>
    <lineage>
        <taxon>Bacteria</taxon>
        <taxon>Pseudomonadati</taxon>
        <taxon>Pseudomonadota</taxon>
        <taxon>Alphaproteobacteria</taxon>
        <taxon>Acetobacterales</taxon>
        <taxon>Acetobacteraceae</taxon>
        <taxon>Aristophania</taxon>
    </lineage>
</organism>
<evidence type="ECO:0000256" key="6">
    <source>
        <dbReference type="ARBA" id="ARBA00022960"/>
    </source>
</evidence>
<dbReference type="Gene3D" id="3.90.190.20">
    <property type="entry name" value="Mur ligase, C-terminal domain"/>
    <property type="match status" value="1"/>
</dbReference>
<comment type="subcellular location">
    <subcellularLocation>
        <location evidence="10 11">Cytoplasm</location>
    </subcellularLocation>
</comment>
<evidence type="ECO:0000259" key="12">
    <source>
        <dbReference type="Pfam" id="PF01225"/>
    </source>
</evidence>
<dbReference type="InterPro" id="IPR004101">
    <property type="entry name" value="Mur_ligase_C"/>
</dbReference>
<feature type="domain" description="Mur ligase N-terminal catalytic" evidence="12">
    <location>
        <begin position="29"/>
        <end position="76"/>
    </location>
</feature>
<keyword evidence="16" id="KW-1185">Reference proteome</keyword>
<evidence type="ECO:0000256" key="8">
    <source>
        <dbReference type="ARBA" id="ARBA00023306"/>
    </source>
</evidence>
<feature type="binding site" evidence="10">
    <location>
        <begin position="117"/>
        <end position="123"/>
    </location>
    <ligand>
        <name>ATP</name>
        <dbReference type="ChEBI" id="CHEBI:30616"/>
    </ligand>
</feature>
<evidence type="ECO:0000313" key="15">
    <source>
        <dbReference type="EMBL" id="QHI95744.1"/>
    </source>
</evidence>
<dbReference type="GO" id="GO:0071555">
    <property type="term" value="P:cell wall organization"/>
    <property type="evidence" value="ECO:0007669"/>
    <property type="project" value="UniProtKB-KW"/>
</dbReference>
<comment type="similarity">
    <text evidence="10">Belongs to the MurCDEF family. MurF subfamily.</text>
</comment>
<evidence type="ECO:0000256" key="2">
    <source>
        <dbReference type="ARBA" id="ARBA00022598"/>
    </source>
</evidence>
<sequence length="479" mass="52377">MKILSPLWTSEDLRAATKGTLKAEIEAFGVSIDTRQIKKNDLFIALLGHNSDGHRFIKQALEQGASAVMAHDRDFLTKENLIHDPRILLVKDTMKALEDLGQFARNRFKGRTIAITGSVGKTTTKEMLRQILGAYGLVHASVASFNNHWGVPLTLARLPREADFCISEIGMNHAGEITPLVAQVRPDCAIITVIGSAHIGYMGSQEAIALEKAHIFERLNPDHSTAIVAEDANYEEILKRFLPANTTLWHSGFSDKAELHISQLNLSDTGSTFLFSTPHQKEQVTLSVPGEHFVRNAAQALGVVASFNLDLAPSIKALKNFVPEAGRGQTKLINETITLIDESYNASPESIRAALKSLSLKPASRHLVALGDMLELGDYAHIEHTKLAASLINCQALTFCCGVHMKALYEILPPSLQGGYAESAKSLLPVLQKTLKPFDVLLVKGSLGSRMKDLIEGLENNFSSIEKNQTEVRDTCSSI</sequence>
<keyword evidence="4 10" id="KW-0547">Nucleotide-binding</keyword>
<comment type="pathway">
    <text evidence="10 11">Cell wall biogenesis; peptidoglycan biosynthesis.</text>
</comment>
<dbReference type="AlphaFoldDB" id="A0A6P1NGV9"/>
<feature type="domain" description="Mur ligase C-terminal" evidence="13">
    <location>
        <begin position="331"/>
        <end position="446"/>
    </location>
</feature>
<evidence type="ECO:0000256" key="5">
    <source>
        <dbReference type="ARBA" id="ARBA00022840"/>
    </source>
</evidence>
<dbReference type="GO" id="GO:0047480">
    <property type="term" value="F:UDP-N-acetylmuramoyl-tripeptide-D-alanyl-D-alanine ligase activity"/>
    <property type="evidence" value="ECO:0007669"/>
    <property type="project" value="UniProtKB-UniRule"/>
</dbReference>
<dbReference type="SUPFAM" id="SSF63418">
    <property type="entry name" value="MurE/MurF N-terminal domain"/>
    <property type="match status" value="1"/>
</dbReference>
<dbReference type="GO" id="GO:0051301">
    <property type="term" value="P:cell division"/>
    <property type="evidence" value="ECO:0007669"/>
    <property type="project" value="UniProtKB-KW"/>
</dbReference>
<dbReference type="Pfam" id="PF08245">
    <property type="entry name" value="Mur_ligase_M"/>
    <property type="match status" value="1"/>
</dbReference>
<dbReference type="GO" id="GO:0005737">
    <property type="term" value="C:cytoplasm"/>
    <property type="evidence" value="ECO:0007669"/>
    <property type="project" value="UniProtKB-SubCell"/>
</dbReference>
<dbReference type="InterPro" id="IPR035911">
    <property type="entry name" value="MurE/MurF_N"/>
</dbReference>
<dbReference type="InterPro" id="IPR051046">
    <property type="entry name" value="MurCDEF_CellWall_CoF430Synth"/>
</dbReference>
<dbReference type="InterPro" id="IPR000713">
    <property type="entry name" value="Mur_ligase_N"/>
</dbReference>
<dbReference type="EMBL" id="CP047652">
    <property type="protein sequence ID" value="QHI95744.1"/>
    <property type="molecule type" value="Genomic_DNA"/>
</dbReference>
<keyword evidence="3 10" id="KW-0132">Cell division</keyword>
<dbReference type="Pfam" id="PF02875">
    <property type="entry name" value="Mur_ligase_C"/>
    <property type="match status" value="1"/>
</dbReference>
<evidence type="ECO:0000259" key="14">
    <source>
        <dbReference type="Pfam" id="PF08245"/>
    </source>
</evidence>
<dbReference type="InterPro" id="IPR036565">
    <property type="entry name" value="Mur-like_cat_sf"/>
</dbReference>
<dbReference type="InterPro" id="IPR005863">
    <property type="entry name" value="UDP-N-AcMur_synth"/>
</dbReference>
<keyword evidence="7 10" id="KW-0573">Peptidoglycan synthesis</keyword>
<evidence type="ECO:0000256" key="10">
    <source>
        <dbReference type="HAMAP-Rule" id="MF_02019"/>
    </source>
</evidence>
<dbReference type="Pfam" id="PF01225">
    <property type="entry name" value="Mur_ligase"/>
    <property type="match status" value="1"/>
</dbReference>
<dbReference type="SUPFAM" id="SSF53623">
    <property type="entry name" value="MurD-like peptide ligases, catalytic domain"/>
    <property type="match status" value="1"/>
</dbReference>
<accession>A0A6P1NGV9</accession>
<dbReference type="InterPro" id="IPR036615">
    <property type="entry name" value="Mur_ligase_C_dom_sf"/>
</dbReference>
<dbReference type="Gene3D" id="3.40.1190.10">
    <property type="entry name" value="Mur-like, catalytic domain"/>
    <property type="match status" value="1"/>
</dbReference>
<dbReference type="Proteomes" id="UP000463975">
    <property type="component" value="Chromosome"/>
</dbReference>
<keyword evidence="2 10" id="KW-0436">Ligase</keyword>
<keyword evidence="5 10" id="KW-0067">ATP-binding</keyword>
<evidence type="ECO:0000256" key="3">
    <source>
        <dbReference type="ARBA" id="ARBA00022618"/>
    </source>
</evidence>
<evidence type="ECO:0000313" key="16">
    <source>
        <dbReference type="Proteomes" id="UP000463975"/>
    </source>
</evidence>
<evidence type="ECO:0000256" key="11">
    <source>
        <dbReference type="RuleBase" id="RU004136"/>
    </source>
</evidence>
<dbReference type="UniPathway" id="UPA00219"/>